<evidence type="ECO:0000256" key="1">
    <source>
        <dbReference type="SAM" id="Phobius"/>
    </source>
</evidence>
<evidence type="ECO:0000313" key="2">
    <source>
        <dbReference type="EMBL" id="MCA6079204.1"/>
    </source>
</evidence>
<gene>
    <name evidence="2" type="ORF">LDX50_30305</name>
</gene>
<dbReference type="Gene3D" id="3.40.50.300">
    <property type="entry name" value="P-loop containing nucleotide triphosphate hydrolases"/>
    <property type="match status" value="1"/>
</dbReference>
<keyword evidence="3" id="KW-1185">Reference proteome</keyword>
<dbReference type="AlphaFoldDB" id="A0A9X1L1Z9"/>
<name>A0A9X1L1Z9_9BACT</name>
<feature type="transmembrane region" description="Helical" evidence="1">
    <location>
        <begin position="36"/>
        <end position="55"/>
    </location>
</feature>
<organism evidence="2 3">
    <name type="scientific">Fulvivirga sedimenti</name>
    <dbReference type="NCBI Taxonomy" id="2879465"/>
    <lineage>
        <taxon>Bacteria</taxon>
        <taxon>Pseudomonadati</taxon>
        <taxon>Bacteroidota</taxon>
        <taxon>Cytophagia</taxon>
        <taxon>Cytophagales</taxon>
        <taxon>Fulvivirgaceae</taxon>
        <taxon>Fulvivirga</taxon>
    </lineage>
</organism>
<sequence>MSKKSFKLPPLSPLIGTNLINYIRISRKRKIAGRYWLKYILTILIILIFTPLRWYERWYLRKKRSHRIEKPVFILGHWRSGTTLLHNLLCQSPNAAFVTTYQTVFTQYLGSSKILKPFMGFIMPDKRPSDNVKLNVDYPQEEEFALCNLTEASYYHFFYFPDDTTEYFDRYVRFSHGADKWKNSYAELLRRAGYIMRERPYLVIKNPVNTGRLGVLRELYPDGRFIHIYRNPYVVFLSTKKFFLELMPTLWFHEFSEEDIEEMILETYLKLMELYDRDHALNGQVVDVKFEEFEKNPLESLKNIYEQLGMTMFEQDRSSFESYLASQKGYRKNKYSISRREYDLVTNRWQVYLERWNYGLPPNMEIVD</sequence>
<dbReference type="InterPro" id="IPR027417">
    <property type="entry name" value="P-loop_NTPase"/>
</dbReference>
<proteinExistence type="predicted"/>
<dbReference type="Pfam" id="PF13469">
    <property type="entry name" value="Sulfotransfer_3"/>
    <property type="match status" value="1"/>
</dbReference>
<dbReference type="RefSeq" id="WP_225700064.1">
    <property type="nucleotide sequence ID" value="NZ_JAIXNE010000011.1"/>
</dbReference>
<protein>
    <submittedName>
        <fullName evidence="2">Sulfotransferase</fullName>
    </submittedName>
</protein>
<evidence type="ECO:0000313" key="3">
    <source>
        <dbReference type="Proteomes" id="UP001139409"/>
    </source>
</evidence>
<dbReference type="SUPFAM" id="SSF52540">
    <property type="entry name" value="P-loop containing nucleoside triphosphate hydrolases"/>
    <property type="match status" value="1"/>
</dbReference>
<accession>A0A9X1L1Z9</accession>
<dbReference type="Proteomes" id="UP001139409">
    <property type="component" value="Unassembled WGS sequence"/>
</dbReference>
<dbReference type="InterPro" id="IPR052736">
    <property type="entry name" value="Stf3_sulfotransferase"/>
</dbReference>
<reference evidence="2" key="1">
    <citation type="submission" date="2021-09" db="EMBL/GenBank/DDBJ databases">
        <title>Fulvivirga sp. isolated from coastal sediment.</title>
        <authorList>
            <person name="Yu H."/>
        </authorList>
    </citation>
    <scope>NUCLEOTIDE SEQUENCE</scope>
    <source>
        <strain evidence="2">1062</strain>
    </source>
</reference>
<dbReference type="EMBL" id="JAIXNE010000011">
    <property type="protein sequence ID" value="MCA6079204.1"/>
    <property type="molecule type" value="Genomic_DNA"/>
</dbReference>
<keyword evidence="1" id="KW-0472">Membrane</keyword>
<dbReference type="PANTHER" id="PTHR36451:SF1">
    <property type="entry name" value="OMEGA-HYDROXY-BETA-DIHYDROMENAQUINONE-9 SULFOTRANSFERASE STF3"/>
    <property type="match status" value="1"/>
</dbReference>
<comment type="caution">
    <text evidence="2">The sequence shown here is derived from an EMBL/GenBank/DDBJ whole genome shotgun (WGS) entry which is preliminary data.</text>
</comment>
<keyword evidence="1" id="KW-0812">Transmembrane</keyword>
<keyword evidence="1" id="KW-1133">Transmembrane helix</keyword>
<dbReference type="PANTHER" id="PTHR36451">
    <property type="entry name" value="PAPS-DEPENDENT SULFOTRANSFERASE STF3"/>
    <property type="match status" value="1"/>
</dbReference>